<evidence type="ECO:0000313" key="12">
    <source>
        <dbReference type="Proteomes" id="UP000529728"/>
    </source>
</evidence>
<evidence type="ECO:0000256" key="6">
    <source>
        <dbReference type="ARBA" id="ARBA00022833"/>
    </source>
</evidence>
<dbReference type="GO" id="GO:0008270">
    <property type="term" value="F:zinc ion binding"/>
    <property type="evidence" value="ECO:0007669"/>
    <property type="project" value="UniProtKB-KW"/>
</dbReference>
<gene>
    <name evidence="11" type="primary">Zfp3_1</name>
    <name evidence="11" type="ORF">REGSAT_R14480</name>
</gene>
<dbReference type="GO" id="GO:0000981">
    <property type="term" value="F:DNA-binding transcription factor activity, RNA polymerase II-specific"/>
    <property type="evidence" value="ECO:0007669"/>
    <property type="project" value="TreeGrafter"/>
</dbReference>
<comment type="similarity">
    <text evidence="2">Belongs to the krueppel C2H2-type zinc-finger protein family.</text>
</comment>
<feature type="non-terminal residue" evidence="11">
    <location>
        <position position="68"/>
    </location>
</feature>
<dbReference type="PROSITE" id="PS00028">
    <property type="entry name" value="ZINC_FINGER_C2H2_1"/>
    <property type="match status" value="2"/>
</dbReference>
<dbReference type="InterPro" id="IPR036236">
    <property type="entry name" value="Znf_C2H2_sf"/>
</dbReference>
<evidence type="ECO:0000256" key="4">
    <source>
        <dbReference type="ARBA" id="ARBA00022737"/>
    </source>
</evidence>
<evidence type="ECO:0000256" key="1">
    <source>
        <dbReference type="ARBA" id="ARBA00004123"/>
    </source>
</evidence>
<keyword evidence="5 8" id="KW-0863">Zinc-finger</keyword>
<protein>
    <submittedName>
        <fullName evidence="11">ZFP3 protein</fullName>
    </submittedName>
</protein>
<feature type="region of interest" description="Disordered" evidence="9">
    <location>
        <begin position="49"/>
        <end position="68"/>
    </location>
</feature>
<sequence length="68" mass="7661">HTDERPFRCPECGKGFRQNSNLVAHRRVHSGERPYGCDQCGKRFQTSSTLLKHQRVHTERGGPSAGPT</sequence>
<feature type="domain" description="C2H2-type" evidence="10">
    <location>
        <begin position="35"/>
        <end position="62"/>
    </location>
</feature>
<comment type="caution">
    <text evidence="11">The sequence shown here is derived from an EMBL/GenBank/DDBJ whole genome shotgun (WGS) entry which is preliminary data.</text>
</comment>
<dbReference type="OrthoDB" id="3437960at2759"/>
<dbReference type="PROSITE" id="PS50157">
    <property type="entry name" value="ZINC_FINGER_C2H2_2"/>
    <property type="match status" value="2"/>
</dbReference>
<evidence type="ECO:0000256" key="5">
    <source>
        <dbReference type="ARBA" id="ARBA00022771"/>
    </source>
</evidence>
<dbReference type="FunFam" id="3.30.160.60:FF:000151">
    <property type="entry name" value="Zinc finger and SCAN domain-containing 21"/>
    <property type="match status" value="1"/>
</dbReference>
<evidence type="ECO:0000256" key="2">
    <source>
        <dbReference type="ARBA" id="ARBA00006991"/>
    </source>
</evidence>
<dbReference type="SUPFAM" id="SSF57667">
    <property type="entry name" value="beta-beta-alpha zinc fingers"/>
    <property type="match status" value="1"/>
</dbReference>
<dbReference type="PANTHER" id="PTHR23226:SF416">
    <property type="entry name" value="FI01424P"/>
    <property type="match status" value="1"/>
</dbReference>
<reference evidence="11 12" key="1">
    <citation type="submission" date="2019-09" db="EMBL/GenBank/DDBJ databases">
        <title>Bird 10,000 Genomes (B10K) Project - Family phase.</title>
        <authorList>
            <person name="Zhang G."/>
        </authorList>
    </citation>
    <scope>NUCLEOTIDE SEQUENCE [LARGE SCALE GENOMIC DNA]</scope>
    <source>
        <strain evidence="11">B10K-DU-001-18</strain>
        <tissue evidence="11">Muscle</tissue>
    </source>
</reference>
<dbReference type="Proteomes" id="UP000529728">
    <property type="component" value="Unassembled WGS sequence"/>
</dbReference>
<dbReference type="GO" id="GO:0000978">
    <property type="term" value="F:RNA polymerase II cis-regulatory region sequence-specific DNA binding"/>
    <property type="evidence" value="ECO:0007669"/>
    <property type="project" value="TreeGrafter"/>
</dbReference>
<dbReference type="InterPro" id="IPR013087">
    <property type="entry name" value="Znf_C2H2_type"/>
</dbReference>
<dbReference type="EMBL" id="VWZN01010143">
    <property type="protein sequence ID" value="NWR46571.1"/>
    <property type="molecule type" value="Genomic_DNA"/>
</dbReference>
<evidence type="ECO:0000313" key="11">
    <source>
        <dbReference type="EMBL" id="NWR46571.1"/>
    </source>
</evidence>
<keyword evidence="7" id="KW-0539">Nucleus</keyword>
<feature type="domain" description="C2H2-type" evidence="10">
    <location>
        <begin position="7"/>
        <end position="34"/>
    </location>
</feature>
<evidence type="ECO:0000256" key="9">
    <source>
        <dbReference type="SAM" id="MobiDB-lite"/>
    </source>
</evidence>
<keyword evidence="12" id="KW-1185">Reference proteome</keyword>
<feature type="non-terminal residue" evidence="11">
    <location>
        <position position="1"/>
    </location>
</feature>
<dbReference type="SMART" id="SM00355">
    <property type="entry name" value="ZnF_C2H2"/>
    <property type="match status" value="2"/>
</dbReference>
<evidence type="ECO:0000256" key="8">
    <source>
        <dbReference type="PROSITE-ProRule" id="PRU00042"/>
    </source>
</evidence>
<dbReference type="PANTHER" id="PTHR23226">
    <property type="entry name" value="ZINC FINGER AND SCAN DOMAIN-CONTAINING"/>
    <property type="match status" value="1"/>
</dbReference>
<keyword evidence="4" id="KW-0677">Repeat</keyword>
<dbReference type="GO" id="GO:0005634">
    <property type="term" value="C:nucleus"/>
    <property type="evidence" value="ECO:0007669"/>
    <property type="project" value="UniProtKB-SubCell"/>
</dbReference>
<dbReference type="Gene3D" id="3.30.160.60">
    <property type="entry name" value="Classic Zinc Finger"/>
    <property type="match status" value="2"/>
</dbReference>
<evidence type="ECO:0000256" key="3">
    <source>
        <dbReference type="ARBA" id="ARBA00022723"/>
    </source>
</evidence>
<dbReference type="AlphaFoldDB" id="A0A7K4XHZ2"/>
<evidence type="ECO:0000259" key="10">
    <source>
        <dbReference type="PROSITE" id="PS50157"/>
    </source>
</evidence>
<evidence type="ECO:0000256" key="7">
    <source>
        <dbReference type="ARBA" id="ARBA00023242"/>
    </source>
</evidence>
<dbReference type="Pfam" id="PF00096">
    <property type="entry name" value="zf-C2H2"/>
    <property type="match status" value="2"/>
</dbReference>
<name>A0A7K4XHZ2_REGSA</name>
<proteinExistence type="inferred from homology"/>
<keyword evidence="6" id="KW-0862">Zinc</keyword>
<organism evidence="11 12">
    <name type="scientific">Regulus satrapa</name>
    <name type="common">Golden-crowned kinglet</name>
    <dbReference type="NCBI Taxonomy" id="13245"/>
    <lineage>
        <taxon>Eukaryota</taxon>
        <taxon>Metazoa</taxon>
        <taxon>Chordata</taxon>
        <taxon>Craniata</taxon>
        <taxon>Vertebrata</taxon>
        <taxon>Euteleostomi</taxon>
        <taxon>Archelosauria</taxon>
        <taxon>Archosauria</taxon>
        <taxon>Dinosauria</taxon>
        <taxon>Saurischia</taxon>
        <taxon>Theropoda</taxon>
        <taxon>Coelurosauria</taxon>
        <taxon>Aves</taxon>
        <taxon>Neognathae</taxon>
        <taxon>Neoaves</taxon>
        <taxon>Telluraves</taxon>
        <taxon>Australaves</taxon>
        <taxon>Passeriformes</taxon>
        <taxon>Regulidae</taxon>
        <taxon>Regulus</taxon>
    </lineage>
</organism>
<keyword evidence="3" id="KW-0479">Metal-binding</keyword>
<accession>A0A7K4XHZ2</accession>
<comment type="subcellular location">
    <subcellularLocation>
        <location evidence="1">Nucleus</location>
    </subcellularLocation>
</comment>
<dbReference type="FunFam" id="3.30.160.60:FF:000557">
    <property type="entry name" value="zinc finger and SCAN domain-containing protein 29"/>
    <property type="match status" value="1"/>
</dbReference>